<gene>
    <name evidence="2" type="ORF">HF690_05330</name>
</gene>
<comment type="caution">
    <text evidence="2">The sequence shown here is derived from an EMBL/GenBank/DDBJ whole genome shotgun (WGS) entry which is preliminary data.</text>
</comment>
<name>A0A846ZLA5_9GAMM</name>
<feature type="transmembrane region" description="Helical" evidence="1">
    <location>
        <begin position="92"/>
        <end position="115"/>
    </location>
</feature>
<proteinExistence type="predicted"/>
<evidence type="ECO:0000313" key="3">
    <source>
        <dbReference type="Proteomes" id="UP000541636"/>
    </source>
</evidence>
<dbReference type="RefSeq" id="WP_113064304.1">
    <property type="nucleotide sequence ID" value="NZ_JAAZQD010000002.1"/>
</dbReference>
<keyword evidence="1" id="KW-0472">Membrane</keyword>
<feature type="transmembrane region" description="Helical" evidence="1">
    <location>
        <begin position="47"/>
        <end position="72"/>
    </location>
</feature>
<evidence type="ECO:0000256" key="1">
    <source>
        <dbReference type="SAM" id="Phobius"/>
    </source>
</evidence>
<keyword evidence="1" id="KW-0812">Transmembrane</keyword>
<dbReference type="EMBL" id="JAAZQD010000002">
    <property type="protein sequence ID" value="NKZ38379.1"/>
    <property type="molecule type" value="Genomic_DNA"/>
</dbReference>
<evidence type="ECO:0000313" key="2">
    <source>
        <dbReference type="EMBL" id="NKZ38379.1"/>
    </source>
</evidence>
<protein>
    <submittedName>
        <fullName evidence="2">Uncharacterized protein</fullName>
    </submittedName>
</protein>
<dbReference type="AlphaFoldDB" id="A0A846ZLA5"/>
<feature type="transmembrane region" description="Helical" evidence="1">
    <location>
        <begin position="12"/>
        <end position="35"/>
    </location>
</feature>
<organism evidence="2 3">
    <name type="scientific">Oleiagrimonas citrea</name>
    <dbReference type="NCBI Taxonomy" id="1665687"/>
    <lineage>
        <taxon>Bacteria</taxon>
        <taxon>Pseudomonadati</taxon>
        <taxon>Pseudomonadota</taxon>
        <taxon>Gammaproteobacteria</taxon>
        <taxon>Lysobacterales</taxon>
        <taxon>Rhodanobacteraceae</taxon>
        <taxon>Oleiagrimonas</taxon>
    </lineage>
</organism>
<reference evidence="2 3" key="1">
    <citation type="journal article" date="2017" name="Int. J. Syst. Evol. Microbiol.">
        <title>Oleiagrimonas citrea sp. nov., a marine bacterium isolated from tidal flat sediment and emended description of the genus Oleiagrimonas Fang et al. 2015 and Oleiagrimonas soli.</title>
        <authorList>
            <person name="Yang S.H."/>
            <person name="Seo H.S."/>
            <person name="Seong C.N."/>
            <person name="Kwon K.K."/>
        </authorList>
    </citation>
    <scope>NUCLEOTIDE SEQUENCE [LARGE SCALE GENOMIC DNA]</scope>
    <source>
        <strain evidence="2 3">MEBiC09124</strain>
    </source>
</reference>
<keyword evidence="1" id="KW-1133">Transmembrane helix</keyword>
<dbReference type="Proteomes" id="UP000541636">
    <property type="component" value="Unassembled WGS sequence"/>
</dbReference>
<keyword evidence="3" id="KW-1185">Reference proteome</keyword>
<sequence length="137" mass="15103">MNLRFLDMGMAGVLEASLIALAAGIVALLLVHVVVGRRLRWSHGKQIGWAYLFTLLTACSADIWNLVYMGIVPMQSPVTIQRVLSGIHDPDYLGMRVVGEVVAAGLGVMLGWLLVSGPLRRRGRRRSERRSARQDLP</sequence>
<accession>A0A846ZLA5</accession>